<name>A0AB39CCG6_9VIRU</name>
<reference evidence="2" key="1">
    <citation type="submission" date="2024-07" db="EMBL/GenBank/DDBJ databases">
        <authorList>
            <person name="Bringhurst R.M."/>
            <person name="Homer T.E."/>
        </authorList>
    </citation>
    <scope>NUCLEOTIDE SEQUENCE</scope>
</reference>
<organism evidence="2">
    <name type="scientific">Pseudomonas phage RVTF4</name>
    <dbReference type="NCBI Taxonomy" id="3236931"/>
    <lineage>
        <taxon>Viruses</taxon>
    </lineage>
</organism>
<accession>A0AB39CCG6</accession>
<evidence type="ECO:0000256" key="1">
    <source>
        <dbReference type="SAM" id="MobiDB-lite"/>
    </source>
</evidence>
<protein>
    <submittedName>
        <fullName evidence="2">Virion structural protein</fullName>
    </submittedName>
</protein>
<feature type="compositionally biased region" description="Acidic residues" evidence="1">
    <location>
        <begin position="228"/>
        <end position="249"/>
    </location>
</feature>
<evidence type="ECO:0000313" key="2">
    <source>
        <dbReference type="EMBL" id="XDJ14617.1"/>
    </source>
</evidence>
<feature type="region of interest" description="Disordered" evidence="1">
    <location>
        <begin position="228"/>
        <end position="251"/>
    </location>
</feature>
<proteinExistence type="predicted"/>
<dbReference type="EMBL" id="PQ015378">
    <property type="protein sequence ID" value="XDJ14617.1"/>
    <property type="molecule type" value="Genomic_DNA"/>
</dbReference>
<sequence>MGETVFDKFRNGLAEDQPWAWSWFCNIAVPLMDRLDISHHDANVAAAHLFQHLFSIDVTGWKEYQDIINNPDAKICGTAQKLRTNVLKETVQEVSEVDENSIYVTITGFKENSGAEATAKALAELLKLQGYRAKLNIADTTLLPHERSPKEPEKNALFVVTGVESRWHTDRVGAAEVDAVAEQIVEAYAAGRPVAPDEIPAEEPIEEIDEAELCNCGMCCDYGDDADEPEFGEGGEDFAEGEDLGDPGEDPCCPGDCHDVEGSGRPWRDGRTKIDLILSNVDSNPILTVQHIEDQFPKADINVRMELDHYVTDAFHAHHQPRKQLILTLDPKDPDPEATVAAIQSIITEAAKKAFPLAVDPAEGKSWTTEVRIKDGVAEIVERTITPELLPEGLENGEEILADVKSALTTSLTMPVQQKRSLNNQEDLNGAHLIRHADGQYSIQFIDVTDEEFCTKVYPSASWCVAPIDNGYVPFRNELMKLLDENIDFPGHVSSNVYDNNEAFIKRFGDKTKVVRAKLDELNFMELDQGQVPHALWDLLEQAWTRLNYPEALAYLDPILKEPGDDFPIAIPLSGYLTLTGPGGMVFRKHPQHEKLFVRVIRKLATEREDVAQWAKRMEIL</sequence>